<dbReference type="SUPFAM" id="SSF46955">
    <property type="entry name" value="Putative DNA-binding domain"/>
    <property type="match status" value="1"/>
</dbReference>
<dbReference type="PANTHER" id="PTHR30204">
    <property type="entry name" value="REDOX-CYCLING DRUG-SENSING TRANSCRIPTIONAL ACTIVATOR SOXR"/>
    <property type="match status" value="1"/>
</dbReference>
<keyword evidence="3" id="KW-0804">Transcription</keyword>
<dbReference type="PROSITE" id="PS50937">
    <property type="entry name" value="HTH_MERR_2"/>
    <property type="match status" value="1"/>
</dbReference>
<gene>
    <name evidence="5" type="ORF">SAMN04489727_2002</name>
</gene>
<dbReference type="Gene3D" id="1.10.1660.10">
    <property type="match status" value="1"/>
</dbReference>
<dbReference type="InterPro" id="IPR000551">
    <property type="entry name" value="MerR-type_HTH_dom"/>
</dbReference>
<dbReference type="Proteomes" id="UP000199622">
    <property type="component" value="Unassembled WGS sequence"/>
</dbReference>
<keyword evidence="1" id="KW-0805">Transcription regulation</keyword>
<dbReference type="InterPro" id="IPR009061">
    <property type="entry name" value="DNA-bd_dom_put_sf"/>
</dbReference>
<dbReference type="EMBL" id="FNSO01000003">
    <property type="protein sequence ID" value="SEB46983.1"/>
    <property type="molecule type" value="Genomic_DNA"/>
</dbReference>
<keyword evidence="6" id="KW-1185">Reference proteome</keyword>
<name>A0A1H4JL40_9PSEU</name>
<evidence type="ECO:0000313" key="5">
    <source>
        <dbReference type="EMBL" id="SEB46983.1"/>
    </source>
</evidence>
<dbReference type="PANTHER" id="PTHR30204:SF94">
    <property type="entry name" value="HEAVY METAL-DEPENDENT TRANSCRIPTIONAL REGULATOR HI_0293-RELATED"/>
    <property type="match status" value="1"/>
</dbReference>
<evidence type="ECO:0000256" key="3">
    <source>
        <dbReference type="ARBA" id="ARBA00023163"/>
    </source>
</evidence>
<evidence type="ECO:0000259" key="4">
    <source>
        <dbReference type="PROSITE" id="PS50937"/>
    </source>
</evidence>
<dbReference type="SMART" id="SM00422">
    <property type="entry name" value="HTH_MERR"/>
    <property type="match status" value="1"/>
</dbReference>
<evidence type="ECO:0000256" key="2">
    <source>
        <dbReference type="ARBA" id="ARBA00023125"/>
    </source>
</evidence>
<feature type="domain" description="HTH merR-type" evidence="4">
    <location>
        <begin position="1"/>
        <end position="69"/>
    </location>
</feature>
<dbReference type="PRINTS" id="PR00040">
    <property type="entry name" value="HTHMERR"/>
</dbReference>
<dbReference type="GO" id="GO:0003700">
    <property type="term" value="F:DNA-binding transcription factor activity"/>
    <property type="evidence" value="ECO:0007669"/>
    <property type="project" value="InterPro"/>
</dbReference>
<dbReference type="RefSeq" id="WP_091305592.1">
    <property type="nucleotide sequence ID" value="NZ_FNSO01000003.1"/>
</dbReference>
<accession>A0A1H4JL40</accession>
<evidence type="ECO:0000256" key="1">
    <source>
        <dbReference type="ARBA" id="ARBA00023015"/>
    </source>
</evidence>
<dbReference type="GO" id="GO:0003677">
    <property type="term" value="F:DNA binding"/>
    <property type="evidence" value="ECO:0007669"/>
    <property type="project" value="UniProtKB-KW"/>
</dbReference>
<dbReference type="STRING" id="208445.SAMN04489727_2002"/>
<evidence type="ECO:0000313" key="6">
    <source>
        <dbReference type="Proteomes" id="UP000199622"/>
    </source>
</evidence>
<dbReference type="AlphaFoldDB" id="A0A1H4JL40"/>
<keyword evidence="2 5" id="KW-0238">DNA-binding</keyword>
<reference evidence="6" key="1">
    <citation type="submission" date="2016-10" db="EMBL/GenBank/DDBJ databases">
        <authorList>
            <person name="Varghese N."/>
            <person name="Submissions S."/>
        </authorList>
    </citation>
    <scope>NUCLEOTIDE SEQUENCE [LARGE SCALE GENOMIC DNA]</scope>
    <source>
        <strain evidence="6">DSM 44544</strain>
    </source>
</reference>
<dbReference type="Pfam" id="PF13411">
    <property type="entry name" value="MerR_1"/>
    <property type="match status" value="1"/>
</dbReference>
<protein>
    <submittedName>
        <fullName evidence="5">DNA-binding transcriptional regulator, MerR family</fullName>
    </submittedName>
</protein>
<proteinExistence type="predicted"/>
<dbReference type="OrthoDB" id="9802039at2"/>
<dbReference type="InterPro" id="IPR047057">
    <property type="entry name" value="MerR_fam"/>
</dbReference>
<sequence>MRTSEVARRAGVNVQTLRYYERRGLVAQPPRSSSGYRAYPSTAVRTIRFIKRAQSLGFTLDEIEELLELAVGGPEGCDTVREMAGDRIVDLDRRIAALTGMRAALARLVDTCEMPLERRECPILHEIDLAQPGEAHVGSELD</sequence>
<dbReference type="PROSITE" id="PS00552">
    <property type="entry name" value="HTH_MERR_1"/>
    <property type="match status" value="1"/>
</dbReference>
<organism evidence="5 6">
    <name type="scientific">Amycolatopsis tolypomycina</name>
    <dbReference type="NCBI Taxonomy" id="208445"/>
    <lineage>
        <taxon>Bacteria</taxon>
        <taxon>Bacillati</taxon>
        <taxon>Actinomycetota</taxon>
        <taxon>Actinomycetes</taxon>
        <taxon>Pseudonocardiales</taxon>
        <taxon>Pseudonocardiaceae</taxon>
        <taxon>Amycolatopsis</taxon>
    </lineage>
</organism>